<evidence type="ECO:0000256" key="3">
    <source>
        <dbReference type="PROSITE-ProRule" id="PRU00176"/>
    </source>
</evidence>
<feature type="compositionally biased region" description="Low complexity" evidence="4">
    <location>
        <begin position="293"/>
        <end position="305"/>
    </location>
</feature>
<dbReference type="FunFam" id="3.30.70.330:FF:000040">
    <property type="entry name" value="Heterogeneous nuclear ribonucleoprotein A2/B1"/>
    <property type="match status" value="1"/>
</dbReference>
<name>A0A1B6GUB8_9HEMI</name>
<dbReference type="EMBL" id="GECZ01003729">
    <property type="protein sequence ID" value="JAS66040.1"/>
    <property type="molecule type" value="Transcribed_RNA"/>
</dbReference>
<evidence type="ECO:0000256" key="2">
    <source>
        <dbReference type="ARBA" id="ARBA00022884"/>
    </source>
</evidence>
<feature type="domain" description="RRM" evidence="5">
    <location>
        <begin position="12"/>
        <end position="88"/>
    </location>
</feature>
<dbReference type="SMART" id="SM00360">
    <property type="entry name" value="RRM"/>
    <property type="match status" value="2"/>
</dbReference>
<dbReference type="Pfam" id="PF00076">
    <property type="entry name" value="RRM_1"/>
    <property type="match status" value="2"/>
</dbReference>
<reference evidence="6" key="1">
    <citation type="submission" date="2015-11" db="EMBL/GenBank/DDBJ databases">
        <title>De novo transcriptome assembly of four potential Pierce s Disease insect vectors from Arizona vineyards.</title>
        <authorList>
            <person name="Tassone E.E."/>
        </authorList>
    </citation>
    <scope>NUCLEOTIDE SEQUENCE</scope>
</reference>
<keyword evidence="1" id="KW-0677">Repeat</keyword>
<proteinExistence type="predicted"/>
<organism evidence="6">
    <name type="scientific">Cuerna arida</name>
    <dbReference type="NCBI Taxonomy" id="1464854"/>
    <lineage>
        <taxon>Eukaryota</taxon>
        <taxon>Metazoa</taxon>
        <taxon>Ecdysozoa</taxon>
        <taxon>Arthropoda</taxon>
        <taxon>Hexapoda</taxon>
        <taxon>Insecta</taxon>
        <taxon>Pterygota</taxon>
        <taxon>Neoptera</taxon>
        <taxon>Paraneoptera</taxon>
        <taxon>Hemiptera</taxon>
        <taxon>Auchenorrhyncha</taxon>
        <taxon>Membracoidea</taxon>
        <taxon>Cicadellidae</taxon>
        <taxon>Cicadellinae</taxon>
        <taxon>Proconiini</taxon>
        <taxon>Cuerna</taxon>
    </lineage>
</organism>
<dbReference type="AlphaFoldDB" id="A0A1B6GUB8"/>
<dbReference type="InterPro" id="IPR012677">
    <property type="entry name" value="Nucleotide-bd_a/b_plait_sf"/>
</dbReference>
<dbReference type="GO" id="GO:0000398">
    <property type="term" value="P:mRNA splicing, via spliceosome"/>
    <property type="evidence" value="ECO:0007669"/>
    <property type="project" value="TreeGrafter"/>
</dbReference>
<dbReference type="GO" id="GO:0098687">
    <property type="term" value="C:chromosomal region"/>
    <property type="evidence" value="ECO:0007669"/>
    <property type="project" value="UniProtKB-ARBA"/>
</dbReference>
<accession>A0A1B6GUB8</accession>
<dbReference type="SUPFAM" id="SSF54928">
    <property type="entry name" value="RNA-binding domain, RBD"/>
    <property type="match status" value="2"/>
</dbReference>
<evidence type="ECO:0000256" key="4">
    <source>
        <dbReference type="SAM" id="MobiDB-lite"/>
    </source>
</evidence>
<dbReference type="GO" id="GO:0071013">
    <property type="term" value="C:catalytic step 2 spliceosome"/>
    <property type="evidence" value="ECO:0007669"/>
    <property type="project" value="TreeGrafter"/>
</dbReference>
<dbReference type="GO" id="GO:0003730">
    <property type="term" value="F:mRNA 3'-UTR binding"/>
    <property type="evidence" value="ECO:0007669"/>
    <property type="project" value="TreeGrafter"/>
</dbReference>
<keyword evidence="2 3" id="KW-0694">RNA-binding</keyword>
<dbReference type="InterPro" id="IPR035979">
    <property type="entry name" value="RBD_domain_sf"/>
</dbReference>
<feature type="region of interest" description="Disordered" evidence="4">
    <location>
        <begin position="266"/>
        <end position="325"/>
    </location>
</feature>
<feature type="domain" description="RRM" evidence="5">
    <location>
        <begin position="103"/>
        <end position="180"/>
    </location>
</feature>
<sequence>MSYDKPEPEYLRKLFLGGLSFSTTEETLRDHFSQWGEVVDCVVMKHPNSAQSRGFGFVTYSHSSMVDESQQHRPHRIDNRNIEPKRAIPRELIGEISSEANIRKLFVGGLRDDITEEDLREYFSQFGNLTDCLLAVDRETQKPRGFGFVEFEDYDPTDKIVLQKVHEIKGKKINVKKAISKSEMQNKKNPGGMGMGGPRTWTKDPPMGNGYGRNGPGMGMGMGGHGMGMGNGYGPNGPPSLGHGYSTGGPSGVGGGYGDSSWNLGETHMSGGWNTNGSGGGGGAGNGGGVGGQNWSPNWGNNNSSIGPMRGGFQNSRPAPYKRRN</sequence>
<dbReference type="PANTHER" id="PTHR48026:SF14">
    <property type="entry name" value="HETEROGENEOUS NUCLEAR RIBONUCLEOPROTEIN A1"/>
    <property type="match status" value="1"/>
</dbReference>
<protein>
    <recommendedName>
        <fullName evidence="5">RRM domain-containing protein</fullName>
    </recommendedName>
</protein>
<dbReference type="Gene3D" id="3.30.70.330">
    <property type="match status" value="2"/>
</dbReference>
<dbReference type="InterPro" id="IPR000504">
    <property type="entry name" value="RRM_dom"/>
</dbReference>
<gene>
    <name evidence="6" type="ORF">g.44127</name>
</gene>
<evidence type="ECO:0000256" key="1">
    <source>
        <dbReference type="ARBA" id="ARBA00022737"/>
    </source>
</evidence>
<dbReference type="PROSITE" id="PS50102">
    <property type="entry name" value="RRM"/>
    <property type="match status" value="2"/>
</dbReference>
<evidence type="ECO:0000313" key="6">
    <source>
        <dbReference type="EMBL" id="JAS66040.1"/>
    </source>
</evidence>
<evidence type="ECO:0000259" key="5">
    <source>
        <dbReference type="PROSITE" id="PS50102"/>
    </source>
</evidence>
<dbReference type="PANTHER" id="PTHR48026">
    <property type="entry name" value="HOMOLOGOUS TO DROSOPHILA SQD (SQUID) PROTEIN"/>
    <property type="match status" value="1"/>
</dbReference>
<feature type="region of interest" description="Disordered" evidence="4">
    <location>
        <begin position="184"/>
        <end position="206"/>
    </location>
</feature>
<feature type="compositionally biased region" description="Gly residues" evidence="4">
    <location>
        <begin position="277"/>
        <end position="292"/>
    </location>
</feature>
<dbReference type="CDD" id="cd12328">
    <property type="entry name" value="RRM2_hnRNPA_like"/>
    <property type="match status" value="1"/>
</dbReference>